<reference evidence="1" key="2">
    <citation type="submission" date="2020-11" db="EMBL/GenBank/DDBJ databases">
        <authorList>
            <person name="McCartney M.A."/>
            <person name="Auch B."/>
            <person name="Kono T."/>
            <person name="Mallez S."/>
            <person name="Becker A."/>
            <person name="Gohl D.M."/>
            <person name="Silverstein K.A.T."/>
            <person name="Koren S."/>
            <person name="Bechman K.B."/>
            <person name="Herman A."/>
            <person name="Abrahante J.E."/>
            <person name="Garbe J."/>
        </authorList>
    </citation>
    <scope>NUCLEOTIDE SEQUENCE</scope>
    <source>
        <strain evidence="1">Duluth1</strain>
        <tissue evidence="1">Whole animal</tissue>
    </source>
</reference>
<sequence length="58" mass="7048">MSFSNKHHRKKKLKAEKAWECRGQYHEKFPYHGYDKCFEHMSMLNLSGVHRSPEVERL</sequence>
<comment type="caution">
    <text evidence="1">The sequence shown here is derived from an EMBL/GenBank/DDBJ whole genome shotgun (WGS) entry which is preliminary data.</text>
</comment>
<name>A0A9D4S4R3_DREPO</name>
<protein>
    <submittedName>
        <fullName evidence="1">Uncharacterized protein</fullName>
    </submittedName>
</protein>
<proteinExistence type="predicted"/>
<reference evidence="1" key="1">
    <citation type="journal article" date="2019" name="bioRxiv">
        <title>The Genome of the Zebra Mussel, Dreissena polymorpha: A Resource for Invasive Species Research.</title>
        <authorList>
            <person name="McCartney M.A."/>
            <person name="Auch B."/>
            <person name="Kono T."/>
            <person name="Mallez S."/>
            <person name="Zhang Y."/>
            <person name="Obille A."/>
            <person name="Becker A."/>
            <person name="Abrahante J.E."/>
            <person name="Garbe J."/>
            <person name="Badalamenti J.P."/>
            <person name="Herman A."/>
            <person name="Mangelson H."/>
            <person name="Liachko I."/>
            <person name="Sullivan S."/>
            <person name="Sone E.D."/>
            <person name="Koren S."/>
            <person name="Silverstein K.A.T."/>
            <person name="Beckman K.B."/>
            <person name="Gohl D.M."/>
        </authorList>
    </citation>
    <scope>NUCLEOTIDE SEQUENCE</scope>
    <source>
        <strain evidence="1">Duluth1</strain>
        <tissue evidence="1">Whole animal</tissue>
    </source>
</reference>
<gene>
    <name evidence="1" type="ORF">DPMN_013912</name>
</gene>
<keyword evidence="2" id="KW-1185">Reference proteome</keyword>
<evidence type="ECO:0000313" key="2">
    <source>
        <dbReference type="Proteomes" id="UP000828390"/>
    </source>
</evidence>
<dbReference type="Proteomes" id="UP000828390">
    <property type="component" value="Unassembled WGS sequence"/>
</dbReference>
<accession>A0A9D4S4R3</accession>
<dbReference type="EMBL" id="JAIWYP010000001">
    <property type="protein sequence ID" value="KAH3889847.1"/>
    <property type="molecule type" value="Genomic_DNA"/>
</dbReference>
<evidence type="ECO:0000313" key="1">
    <source>
        <dbReference type="EMBL" id="KAH3889847.1"/>
    </source>
</evidence>
<organism evidence="1 2">
    <name type="scientific">Dreissena polymorpha</name>
    <name type="common">Zebra mussel</name>
    <name type="synonym">Mytilus polymorpha</name>
    <dbReference type="NCBI Taxonomy" id="45954"/>
    <lineage>
        <taxon>Eukaryota</taxon>
        <taxon>Metazoa</taxon>
        <taxon>Spiralia</taxon>
        <taxon>Lophotrochozoa</taxon>
        <taxon>Mollusca</taxon>
        <taxon>Bivalvia</taxon>
        <taxon>Autobranchia</taxon>
        <taxon>Heteroconchia</taxon>
        <taxon>Euheterodonta</taxon>
        <taxon>Imparidentia</taxon>
        <taxon>Neoheterodontei</taxon>
        <taxon>Myida</taxon>
        <taxon>Dreissenoidea</taxon>
        <taxon>Dreissenidae</taxon>
        <taxon>Dreissena</taxon>
    </lineage>
</organism>
<dbReference type="AlphaFoldDB" id="A0A9D4S4R3"/>